<dbReference type="OrthoDB" id="7976202at2759"/>
<dbReference type="STRING" id="75743.A0A401PXT7"/>
<dbReference type="GO" id="GO:0006887">
    <property type="term" value="P:exocytosis"/>
    <property type="evidence" value="ECO:0007669"/>
    <property type="project" value="UniProtKB-KW"/>
</dbReference>
<evidence type="ECO:0000313" key="4">
    <source>
        <dbReference type="EMBL" id="GCB77926.1"/>
    </source>
</evidence>
<evidence type="ECO:0000256" key="1">
    <source>
        <dbReference type="ARBA" id="ARBA00004172"/>
    </source>
</evidence>
<evidence type="ECO:0000313" key="5">
    <source>
        <dbReference type="Proteomes" id="UP000288216"/>
    </source>
</evidence>
<keyword evidence="2" id="KW-0268">Exocytosis</keyword>
<dbReference type="Gene3D" id="1.10.357.50">
    <property type="match status" value="1"/>
</dbReference>
<name>A0A401PXT7_SCYTO</name>
<dbReference type="PROSITE" id="PS51258">
    <property type="entry name" value="MHD1"/>
    <property type="match status" value="1"/>
</dbReference>
<accession>A0A401PXT7</accession>
<reference evidence="4 5" key="1">
    <citation type="journal article" date="2018" name="Nat. Ecol. Evol.">
        <title>Shark genomes provide insights into elasmobranch evolution and the origin of vertebrates.</title>
        <authorList>
            <person name="Hara Y"/>
            <person name="Yamaguchi K"/>
            <person name="Onimaru K"/>
            <person name="Kadota M"/>
            <person name="Koyanagi M"/>
            <person name="Keeley SD"/>
            <person name="Tatsumi K"/>
            <person name="Tanaka K"/>
            <person name="Motone F"/>
            <person name="Kageyama Y"/>
            <person name="Nozu R"/>
            <person name="Adachi N"/>
            <person name="Nishimura O"/>
            <person name="Nakagawa R"/>
            <person name="Tanegashima C"/>
            <person name="Kiyatake I"/>
            <person name="Matsumoto R"/>
            <person name="Murakumo K"/>
            <person name="Nishida K"/>
            <person name="Terakita A"/>
            <person name="Kuratani S"/>
            <person name="Sato K"/>
            <person name="Hyodo S Kuraku.S."/>
        </authorList>
    </citation>
    <scope>NUCLEOTIDE SEQUENCE [LARGE SCALE GENOMIC DNA]</scope>
</reference>
<dbReference type="PANTHER" id="PTHR45999">
    <property type="entry name" value="UNC-13-4A, ISOFORM B"/>
    <property type="match status" value="1"/>
</dbReference>
<comment type="subcellular location">
    <subcellularLocation>
        <location evidence="1">Recycling endosome</location>
    </subcellularLocation>
</comment>
<comment type="caution">
    <text evidence="4">The sequence shown here is derived from an EMBL/GenBank/DDBJ whole genome shotgun (WGS) entry which is preliminary data.</text>
</comment>
<feature type="domain" description="MHD1" evidence="3">
    <location>
        <begin position="1"/>
        <end position="47"/>
    </location>
</feature>
<keyword evidence="5" id="KW-1185">Reference proteome</keyword>
<dbReference type="InterPro" id="IPR052095">
    <property type="entry name" value="UNC-13_domain"/>
</dbReference>
<sequence length="167" mass="18962">MDIATCFTKIKHTWTELSWPEPEEAFVIMVKLTEDMGKIALMYCRLIEERAEELSFKDYRVNSSDSISGVRSLQLCVVLNNMKQLREVISKLPEDLDWQGLKEETANMISGDQIQHTLLTQLEIINSSINKKIEGVIQTLAQKLQADIKKHIDNLSAPSDANISVVN</sequence>
<dbReference type="PANTHER" id="PTHR45999:SF3">
    <property type="entry name" value="PROTEIN UNC-13 HOMOLOG D"/>
    <property type="match status" value="1"/>
</dbReference>
<dbReference type="InterPro" id="IPR014770">
    <property type="entry name" value="Munc13_1"/>
</dbReference>
<gene>
    <name evidence="4" type="ORF">scyTo_0021149</name>
</gene>
<protein>
    <recommendedName>
        <fullName evidence="3">MHD1 domain-containing protein</fullName>
    </recommendedName>
</protein>
<dbReference type="Pfam" id="PF06292">
    <property type="entry name" value="MUN"/>
    <property type="match status" value="1"/>
</dbReference>
<evidence type="ECO:0000259" key="3">
    <source>
        <dbReference type="PROSITE" id="PS51258"/>
    </source>
</evidence>
<dbReference type="EMBL" id="BFAA01018235">
    <property type="protein sequence ID" value="GCB77926.1"/>
    <property type="molecule type" value="Genomic_DNA"/>
</dbReference>
<dbReference type="GO" id="GO:0055037">
    <property type="term" value="C:recycling endosome"/>
    <property type="evidence" value="ECO:0007669"/>
    <property type="project" value="UniProtKB-SubCell"/>
</dbReference>
<dbReference type="AlphaFoldDB" id="A0A401PXT7"/>
<dbReference type="InterPro" id="IPR010439">
    <property type="entry name" value="MUN_dom"/>
</dbReference>
<organism evidence="4 5">
    <name type="scientific">Scyliorhinus torazame</name>
    <name type="common">Cloudy catshark</name>
    <name type="synonym">Catulus torazame</name>
    <dbReference type="NCBI Taxonomy" id="75743"/>
    <lineage>
        <taxon>Eukaryota</taxon>
        <taxon>Metazoa</taxon>
        <taxon>Chordata</taxon>
        <taxon>Craniata</taxon>
        <taxon>Vertebrata</taxon>
        <taxon>Chondrichthyes</taxon>
        <taxon>Elasmobranchii</taxon>
        <taxon>Galeomorphii</taxon>
        <taxon>Galeoidea</taxon>
        <taxon>Carcharhiniformes</taxon>
        <taxon>Scyliorhinidae</taxon>
        <taxon>Scyliorhinus</taxon>
    </lineage>
</organism>
<dbReference type="Proteomes" id="UP000288216">
    <property type="component" value="Unassembled WGS sequence"/>
</dbReference>
<proteinExistence type="predicted"/>
<feature type="non-terminal residue" evidence="4">
    <location>
        <position position="167"/>
    </location>
</feature>
<evidence type="ECO:0000256" key="2">
    <source>
        <dbReference type="ARBA" id="ARBA00022483"/>
    </source>
</evidence>
<dbReference type="GO" id="GO:0070382">
    <property type="term" value="C:exocytic vesicle"/>
    <property type="evidence" value="ECO:0007669"/>
    <property type="project" value="TreeGrafter"/>
</dbReference>